<sequence length="122" mass="13683">MYVRQVESLSYAKTFLSLPLARNCWRCVDLCQPGRHGCRKCEEHDERCRCFLCEFRRACSPVGCGLSGSLSVCFYLPHIPLWVLAIINKAIIANESVHVPKLLRLTGAGSPSCLLIYLLLIA</sequence>
<organism evidence="1">
    <name type="scientific">Rhipicephalus appendiculatus</name>
    <name type="common">Brown ear tick</name>
    <dbReference type="NCBI Taxonomy" id="34631"/>
    <lineage>
        <taxon>Eukaryota</taxon>
        <taxon>Metazoa</taxon>
        <taxon>Ecdysozoa</taxon>
        <taxon>Arthropoda</taxon>
        <taxon>Chelicerata</taxon>
        <taxon>Arachnida</taxon>
        <taxon>Acari</taxon>
        <taxon>Parasitiformes</taxon>
        <taxon>Ixodida</taxon>
        <taxon>Ixodoidea</taxon>
        <taxon>Ixodidae</taxon>
        <taxon>Rhipicephalinae</taxon>
        <taxon>Rhipicephalus</taxon>
        <taxon>Rhipicephalus</taxon>
    </lineage>
</organism>
<reference evidence="1" key="1">
    <citation type="journal article" date="2016" name="Ticks Tick Borne Dis.">
        <title>De novo assembly and annotation of the salivary gland transcriptome of Rhipicephalus appendiculatus male and female ticks during blood feeding.</title>
        <authorList>
            <person name="de Castro M.H."/>
            <person name="de Klerk D."/>
            <person name="Pienaar R."/>
            <person name="Latif A.A."/>
            <person name="Rees D.J."/>
            <person name="Mans B.J."/>
        </authorList>
    </citation>
    <scope>NUCLEOTIDE SEQUENCE</scope>
    <source>
        <tissue evidence="1">Salivary glands</tissue>
    </source>
</reference>
<protein>
    <submittedName>
        <fullName evidence="1">Uncharacterized protein</fullName>
    </submittedName>
</protein>
<evidence type="ECO:0000313" key="1">
    <source>
        <dbReference type="EMBL" id="JAP76000.1"/>
    </source>
</evidence>
<name>A0A131YC29_RHIAP</name>
<accession>A0A131YC29</accession>
<proteinExistence type="predicted"/>
<dbReference type="AlphaFoldDB" id="A0A131YC29"/>
<dbReference type="EMBL" id="GEDV01012557">
    <property type="protein sequence ID" value="JAP76000.1"/>
    <property type="molecule type" value="Transcribed_RNA"/>
</dbReference>